<dbReference type="EMBL" id="JAEKJA010000027">
    <property type="protein sequence ID" value="MBJ3778413.1"/>
    <property type="molecule type" value="Genomic_DNA"/>
</dbReference>
<dbReference type="Proteomes" id="UP000609531">
    <property type="component" value="Unassembled WGS sequence"/>
</dbReference>
<proteinExistence type="predicted"/>
<keyword evidence="2" id="KW-1185">Reference proteome</keyword>
<dbReference type="RefSeq" id="WP_211110513.1">
    <property type="nucleotide sequence ID" value="NZ_JAEKJA010000027.1"/>
</dbReference>
<protein>
    <submittedName>
        <fullName evidence="1">Uncharacterized protein</fullName>
    </submittedName>
</protein>
<accession>A0A934IKY1</accession>
<name>A0A934IKY1_9HYPH</name>
<dbReference type="AlphaFoldDB" id="A0A934IKY1"/>
<comment type="caution">
    <text evidence="1">The sequence shown here is derived from an EMBL/GenBank/DDBJ whole genome shotgun (WGS) entry which is preliminary data.</text>
</comment>
<organism evidence="1 2">
    <name type="scientific">Acuticoccus mangrovi</name>
    <dbReference type="NCBI Taxonomy" id="2796142"/>
    <lineage>
        <taxon>Bacteria</taxon>
        <taxon>Pseudomonadati</taxon>
        <taxon>Pseudomonadota</taxon>
        <taxon>Alphaproteobacteria</taxon>
        <taxon>Hyphomicrobiales</taxon>
        <taxon>Amorphaceae</taxon>
        <taxon>Acuticoccus</taxon>
    </lineage>
</organism>
<gene>
    <name evidence="1" type="ORF">JCR33_22125</name>
</gene>
<evidence type="ECO:0000313" key="2">
    <source>
        <dbReference type="Proteomes" id="UP000609531"/>
    </source>
</evidence>
<reference evidence="1" key="1">
    <citation type="submission" date="2020-12" db="EMBL/GenBank/DDBJ databases">
        <title>Bacterial taxonomy.</title>
        <authorList>
            <person name="Pan X."/>
        </authorList>
    </citation>
    <scope>NUCLEOTIDE SEQUENCE</scope>
    <source>
        <strain evidence="1">B2012</strain>
    </source>
</reference>
<sequence>MLVESKSSQIKPEDRLTNKEKEYLKILNDNMKEIRLEMSEVLKRMGINLYVDNFSLSSDPGVLEKHPLDYGACCEDGTYVAEGWMCDWIGSR</sequence>
<evidence type="ECO:0000313" key="1">
    <source>
        <dbReference type="EMBL" id="MBJ3778413.1"/>
    </source>
</evidence>